<dbReference type="CDD" id="cd11644">
    <property type="entry name" value="Precorrin-6Y-MT"/>
    <property type="match status" value="1"/>
</dbReference>
<comment type="pathway">
    <text evidence="1">Cofactor biosynthesis; adenosylcobalamin biosynthesis.</text>
</comment>
<dbReference type="PIRSF" id="PIRSF036428">
    <property type="entry name" value="CobL"/>
    <property type="match status" value="1"/>
</dbReference>
<proteinExistence type="predicted"/>
<dbReference type="EMBL" id="JAAGOH010000008">
    <property type="protein sequence ID" value="NDY91311.1"/>
    <property type="molecule type" value="Genomic_DNA"/>
</dbReference>
<dbReference type="InterPro" id="IPR035996">
    <property type="entry name" value="4pyrrol_Methylase_sf"/>
</dbReference>
<keyword evidence="8" id="KW-1185">Reference proteome</keyword>
<keyword evidence="3 7" id="KW-0489">Methyltransferase</keyword>
<dbReference type="PANTHER" id="PTHR43182">
    <property type="entry name" value="COBALT-PRECORRIN-6B C(15)-METHYLTRANSFERASE (DECARBOXYLATING)"/>
    <property type="match status" value="1"/>
</dbReference>
<keyword evidence="4 7" id="KW-0808">Transferase</keyword>
<evidence type="ECO:0000313" key="7">
    <source>
        <dbReference type="EMBL" id="NDY91311.1"/>
    </source>
</evidence>
<organism evidence="7 8">
    <name type="scientific">Ideonella livida</name>
    <dbReference type="NCBI Taxonomy" id="2707176"/>
    <lineage>
        <taxon>Bacteria</taxon>
        <taxon>Pseudomonadati</taxon>
        <taxon>Pseudomonadota</taxon>
        <taxon>Betaproteobacteria</taxon>
        <taxon>Burkholderiales</taxon>
        <taxon>Sphaerotilaceae</taxon>
        <taxon>Ideonella</taxon>
    </lineage>
</organism>
<dbReference type="InterPro" id="IPR012818">
    <property type="entry name" value="CbiE"/>
</dbReference>
<feature type="domain" description="Tetrapyrrole methylase" evidence="6">
    <location>
        <begin position="9"/>
        <end position="205"/>
    </location>
</feature>
<dbReference type="InterPro" id="IPR029063">
    <property type="entry name" value="SAM-dependent_MTases_sf"/>
</dbReference>
<evidence type="ECO:0000256" key="1">
    <source>
        <dbReference type="ARBA" id="ARBA00004953"/>
    </source>
</evidence>
<accession>A0A7C9PH81</accession>
<dbReference type="InterPro" id="IPR050714">
    <property type="entry name" value="Cobalamin_biosynth_MTase"/>
</dbReference>
<dbReference type="SUPFAM" id="SSF53790">
    <property type="entry name" value="Tetrapyrrole methylase"/>
    <property type="match status" value="1"/>
</dbReference>
<evidence type="ECO:0000256" key="5">
    <source>
        <dbReference type="ARBA" id="ARBA00022691"/>
    </source>
</evidence>
<dbReference type="InterPro" id="IPR000878">
    <property type="entry name" value="4pyrrol_Mease"/>
</dbReference>
<evidence type="ECO:0000256" key="2">
    <source>
        <dbReference type="ARBA" id="ARBA00022573"/>
    </source>
</evidence>
<dbReference type="Gene3D" id="3.40.1010.10">
    <property type="entry name" value="Cobalt-precorrin-4 Transmethylase, Domain 1"/>
    <property type="match status" value="1"/>
</dbReference>
<evidence type="ECO:0000256" key="3">
    <source>
        <dbReference type="ARBA" id="ARBA00022603"/>
    </source>
</evidence>
<comment type="caution">
    <text evidence="7">The sequence shown here is derived from an EMBL/GenBank/DDBJ whole genome shotgun (WGS) entry which is preliminary data.</text>
</comment>
<dbReference type="NCBIfam" id="TIGR02469">
    <property type="entry name" value="CbiT"/>
    <property type="match status" value="1"/>
</dbReference>
<dbReference type="GO" id="GO:0008276">
    <property type="term" value="F:protein methyltransferase activity"/>
    <property type="evidence" value="ECO:0007669"/>
    <property type="project" value="InterPro"/>
</dbReference>
<dbReference type="CDD" id="cd02440">
    <property type="entry name" value="AdoMet_MTases"/>
    <property type="match status" value="1"/>
</dbReference>
<keyword evidence="5" id="KW-0949">S-adenosyl-L-methionine</keyword>
<dbReference type="InterPro" id="IPR014777">
    <property type="entry name" value="4pyrrole_Mease_sub1"/>
</dbReference>
<dbReference type="PANTHER" id="PTHR43182:SF1">
    <property type="entry name" value="COBALT-PRECORRIN-7 C(5)-METHYLTRANSFERASE"/>
    <property type="match status" value="1"/>
</dbReference>
<dbReference type="NCBIfam" id="TIGR02467">
    <property type="entry name" value="CbiE"/>
    <property type="match status" value="1"/>
</dbReference>
<evidence type="ECO:0000259" key="6">
    <source>
        <dbReference type="Pfam" id="PF00590"/>
    </source>
</evidence>
<dbReference type="GO" id="GO:0009236">
    <property type="term" value="P:cobalamin biosynthetic process"/>
    <property type="evidence" value="ECO:0007669"/>
    <property type="project" value="UniProtKB-UniPathway"/>
</dbReference>
<keyword evidence="2" id="KW-0169">Cobalamin biosynthesis</keyword>
<reference evidence="7 8" key="1">
    <citation type="submission" date="2020-02" db="EMBL/GenBank/DDBJ databases">
        <title>Ideonella bacterium strain TBM-1.</title>
        <authorList>
            <person name="Chen W.-M."/>
        </authorList>
    </citation>
    <scope>NUCLEOTIDE SEQUENCE [LARGE SCALE GENOMIC DNA]</scope>
    <source>
        <strain evidence="7 8">TBM-1</strain>
    </source>
</reference>
<name>A0A7C9PH81_9BURK</name>
<dbReference type="InterPro" id="IPR014776">
    <property type="entry name" value="4pyrrole_Mease_sub2"/>
</dbReference>
<sequence>MTDPNPCVILGVLDDGIASLTPVALAELRAAEVVIGATRTLALLVTEFKPGARTHDLTGALRHVPDWVRQARADHLKVVVLATGDPLCHGIASYLASRLCLSALKVLPNLSTLQLACARVGLAWQEARIVSVHAADAGEWQPGSPPTHGLYALAQALRTHDRLLVLTSPANSPDRIARLLLAEGLGEDFQLAVAERLLTPHERVLADLSPAQAAAQTFADPNVLLLWRCRARTWPQLFGLPDTAYAQRQPDKGLITKQEVRAVSLARLQLRADSRVWDLGAGSGSVGLEAARLCAQGHVWAIEKNAADVAIAQSNQRAFGLSNHTLVHGRAPAHLDTWPDPDAVFIGGSGGELATLIPTVLARLRPGGVLVMNFVTLENLATATHTLAAQGATWEVLQLQAARSQPILHMHRMAAENPVWIVSARAGDAPSTAHAKEASTDER</sequence>
<dbReference type="UniPathway" id="UPA00148"/>
<dbReference type="InterPro" id="IPR006365">
    <property type="entry name" value="Cbl_synth_CobL"/>
</dbReference>
<protein>
    <submittedName>
        <fullName evidence="7">Precorrin-6y C5,15-methyltransferase (Decarboxylating) subunit CbiE</fullName>
    </submittedName>
</protein>
<dbReference type="Gene3D" id="3.30.950.10">
    <property type="entry name" value="Methyltransferase, Cobalt-precorrin-4 Transmethylase, Domain 2"/>
    <property type="match status" value="1"/>
</dbReference>
<dbReference type="SUPFAM" id="SSF53335">
    <property type="entry name" value="S-adenosyl-L-methionine-dependent methyltransferases"/>
    <property type="match status" value="1"/>
</dbReference>
<evidence type="ECO:0000256" key="4">
    <source>
        <dbReference type="ARBA" id="ARBA00022679"/>
    </source>
</evidence>
<dbReference type="AlphaFoldDB" id="A0A7C9PH81"/>
<dbReference type="Gene3D" id="3.40.50.150">
    <property type="entry name" value="Vaccinia Virus protein VP39"/>
    <property type="match status" value="1"/>
</dbReference>
<gene>
    <name evidence="7" type="primary">cbiE</name>
    <name evidence="7" type="ORF">G3A44_08925</name>
</gene>
<evidence type="ECO:0000313" key="8">
    <source>
        <dbReference type="Proteomes" id="UP000484255"/>
    </source>
</evidence>
<dbReference type="Pfam" id="PF00590">
    <property type="entry name" value="TP_methylase"/>
    <property type="match status" value="1"/>
</dbReference>
<dbReference type="InterPro" id="IPR014008">
    <property type="entry name" value="Cbl_synth_MTase_CbiT"/>
</dbReference>
<dbReference type="GO" id="GO:0032259">
    <property type="term" value="P:methylation"/>
    <property type="evidence" value="ECO:0007669"/>
    <property type="project" value="UniProtKB-KW"/>
</dbReference>
<dbReference type="RefSeq" id="WP_163457162.1">
    <property type="nucleotide sequence ID" value="NZ_JAAGOH010000008.1"/>
</dbReference>
<dbReference type="Proteomes" id="UP000484255">
    <property type="component" value="Unassembled WGS sequence"/>
</dbReference>